<evidence type="ECO:0000256" key="2">
    <source>
        <dbReference type="ARBA" id="ARBA00023125"/>
    </source>
</evidence>
<dbReference type="Gene3D" id="1.25.40.10">
    <property type="entry name" value="Tetratricopeptide repeat domain"/>
    <property type="match status" value="1"/>
</dbReference>
<dbReference type="SMART" id="SM00028">
    <property type="entry name" value="TPR"/>
    <property type="match status" value="3"/>
</dbReference>
<keyword evidence="1" id="KW-0805">Transcription regulation</keyword>
<dbReference type="InterPro" id="IPR050204">
    <property type="entry name" value="AraC_XylS_family_regulators"/>
</dbReference>
<dbReference type="KEGG" id="bic:LMTR13_31390"/>
<evidence type="ECO:0000259" key="4">
    <source>
        <dbReference type="PROSITE" id="PS01124"/>
    </source>
</evidence>
<accession>A0A1B1UME4</accession>
<organism evidence="5 6">
    <name type="scientific">Bradyrhizobium icense</name>
    <dbReference type="NCBI Taxonomy" id="1274631"/>
    <lineage>
        <taxon>Bacteria</taxon>
        <taxon>Pseudomonadati</taxon>
        <taxon>Pseudomonadota</taxon>
        <taxon>Alphaproteobacteria</taxon>
        <taxon>Hyphomicrobiales</taxon>
        <taxon>Nitrobacteraceae</taxon>
        <taxon>Bradyrhizobium</taxon>
    </lineage>
</organism>
<gene>
    <name evidence="5" type="ORF">LMTR13_31390</name>
</gene>
<dbReference type="PANTHER" id="PTHR46796">
    <property type="entry name" value="HTH-TYPE TRANSCRIPTIONAL ACTIVATOR RHAS-RELATED"/>
    <property type="match status" value="1"/>
</dbReference>
<dbReference type="PANTHER" id="PTHR46796:SF12">
    <property type="entry name" value="HTH-TYPE DNA-BINDING TRANSCRIPTIONAL ACTIVATOR EUTR"/>
    <property type="match status" value="1"/>
</dbReference>
<dbReference type="InterPro" id="IPR011990">
    <property type="entry name" value="TPR-like_helical_dom_sf"/>
</dbReference>
<dbReference type="OrthoDB" id="9793400at2"/>
<proteinExistence type="predicted"/>
<dbReference type="InterPro" id="IPR009057">
    <property type="entry name" value="Homeodomain-like_sf"/>
</dbReference>
<dbReference type="EMBL" id="CP016428">
    <property type="protein sequence ID" value="ANW03979.1"/>
    <property type="molecule type" value="Genomic_DNA"/>
</dbReference>
<protein>
    <recommendedName>
        <fullName evidence="4">HTH araC/xylS-type domain-containing protein</fullName>
    </recommendedName>
</protein>
<evidence type="ECO:0000313" key="5">
    <source>
        <dbReference type="EMBL" id="ANW03979.1"/>
    </source>
</evidence>
<dbReference type="SUPFAM" id="SSF48452">
    <property type="entry name" value="TPR-like"/>
    <property type="match status" value="1"/>
</dbReference>
<dbReference type="Gene3D" id="1.10.10.60">
    <property type="entry name" value="Homeodomain-like"/>
    <property type="match status" value="1"/>
</dbReference>
<dbReference type="AlphaFoldDB" id="A0A1B1UME4"/>
<dbReference type="PROSITE" id="PS01124">
    <property type="entry name" value="HTH_ARAC_FAMILY_2"/>
    <property type="match status" value="1"/>
</dbReference>
<dbReference type="SUPFAM" id="SSF46689">
    <property type="entry name" value="Homeodomain-like"/>
    <property type="match status" value="2"/>
</dbReference>
<dbReference type="SMART" id="SM00342">
    <property type="entry name" value="HTH_ARAC"/>
    <property type="match status" value="1"/>
</dbReference>
<name>A0A1B1UME4_9BRAD</name>
<feature type="domain" description="HTH araC/xylS-type" evidence="4">
    <location>
        <begin position="19"/>
        <end position="119"/>
    </location>
</feature>
<evidence type="ECO:0000313" key="6">
    <source>
        <dbReference type="Proteomes" id="UP000092839"/>
    </source>
</evidence>
<evidence type="ECO:0000256" key="3">
    <source>
        <dbReference type="ARBA" id="ARBA00023163"/>
    </source>
</evidence>
<dbReference type="InterPro" id="IPR018060">
    <property type="entry name" value="HTH_AraC"/>
</dbReference>
<keyword evidence="6" id="KW-1185">Reference proteome</keyword>
<reference evidence="5 6" key="1">
    <citation type="submission" date="2016-07" db="EMBL/GenBank/DDBJ databases">
        <title>Complete genome sequence of Bradyrhizobium icense LMTR 13T, a potential inoculant strain isolated from lima bean (Phaseolus lunatus) in Peru.</title>
        <authorList>
            <person name="Ormeno-Orrillo E."/>
            <person name="Duran D."/>
            <person name="Rogel M.A."/>
            <person name="Rey L."/>
            <person name="Imperial J."/>
            <person name="Ruiz-Argueso T."/>
            <person name="Martinez-Romero E."/>
        </authorList>
    </citation>
    <scope>NUCLEOTIDE SEQUENCE [LARGE SCALE GENOMIC DNA]</scope>
    <source>
        <strain evidence="5 6">LMTR 13</strain>
    </source>
</reference>
<dbReference type="Pfam" id="PF12833">
    <property type="entry name" value="HTH_18"/>
    <property type="match status" value="1"/>
</dbReference>
<dbReference type="GO" id="GO:0043565">
    <property type="term" value="F:sequence-specific DNA binding"/>
    <property type="evidence" value="ECO:0007669"/>
    <property type="project" value="InterPro"/>
</dbReference>
<dbReference type="STRING" id="1274631.LMTR13_31390"/>
<keyword evidence="3" id="KW-0804">Transcription</keyword>
<dbReference type="Proteomes" id="UP000092839">
    <property type="component" value="Chromosome"/>
</dbReference>
<dbReference type="InterPro" id="IPR019734">
    <property type="entry name" value="TPR_rpt"/>
</dbReference>
<keyword evidence="2" id="KW-0238">DNA-binding</keyword>
<evidence type="ECO:0000256" key="1">
    <source>
        <dbReference type="ARBA" id="ARBA00023015"/>
    </source>
</evidence>
<dbReference type="RefSeq" id="WP_065731142.1">
    <property type="nucleotide sequence ID" value="NZ_CP016428.1"/>
</dbReference>
<dbReference type="GO" id="GO:0003700">
    <property type="term" value="F:DNA-binding transcription factor activity"/>
    <property type="evidence" value="ECO:0007669"/>
    <property type="project" value="InterPro"/>
</dbReference>
<sequence length="511" mass="55713">MIADQKVSSATSPLPRGVRRALDAMRANVGHNWHLAELAAVAGLSTRALQRQFLRFLDKTPRTVLREIGFECARRELLQGAPDAKIMDVALRCGFPHFGRFSTEYRRRYGETPSQTLKRQAAFTATLGAMPSLFVSRRDRPMLAFGPIETAAECKEIAADIADDLLVALSRAGISVASQSRTARYHLTGTIRGSGAQTRLIFRLIDSETGCQIWAHRTDNILRDETATSEHLAIRIAAMLQSGLRLAEIDRAQHKPAAGLSAHDLALRAMPGVVALDADGNARALELLERAMDQDPTHPLATALAAWAYVQRAVYHFTSAPVEEKSRSLELARRAQSLCGDATVLAVLGNALTLLGELDTADLVIRKALAVDGGSVWAWSRSGWIDVYKGEPESAIERLKIALDLAPHDPLAFNSMVGIGCAHFKAGQYAKAAYWQERALAEHPSASWVHRTLCPAHVLAGQGPQARRSLGALRHHYPDLTVSEVQRGMPPLPQDYRDLVVGTLHEAGLPA</sequence>